<evidence type="ECO:0000313" key="3">
    <source>
        <dbReference type="Proteomes" id="UP000183190"/>
    </source>
</evidence>
<name>A0A1H6KSF0_RUMFL</name>
<proteinExistence type="predicted"/>
<dbReference type="OrthoDB" id="1249375at2"/>
<gene>
    <name evidence="2" type="ORF">SAMN02910265_02465</name>
</gene>
<organism evidence="2 3">
    <name type="scientific">Ruminococcus flavefaciens</name>
    <dbReference type="NCBI Taxonomy" id="1265"/>
    <lineage>
        <taxon>Bacteria</taxon>
        <taxon>Bacillati</taxon>
        <taxon>Bacillota</taxon>
        <taxon>Clostridia</taxon>
        <taxon>Eubacteriales</taxon>
        <taxon>Oscillospiraceae</taxon>
        <taxon>Ruminococcus</taxon>
    </lineage>
</organism>
<dbReference type="RefSeq" id="WP_074717846.1">
    <property type="nucleotide sequence ID" value="NZ_FNWV01000009.1"/>
</dbReference>
<protein>
    <submittedName>
        <fullName evidence="2">Suppressor of fused protein (SUFU)</fullName>
    </submittedName>
</protein>
<feature type="domain" description="Suppressor of fused-like" evidence="1">
    <location>
        <begin position="57"/>
        <end position="172"/>
    </location>
</feature>
<evidence type="ECO:0000313" key="2">
    <source>
        <dbReference type="EMBL" id="SEH74794.1"/>
    </source>
</evidence>
<sequence length="176" mass="19715">MSLGEAILDHYEKYLGDYVGADVYADEECEIQLLGFPEAIKNCLVLATFGVSKYEDCEVILPIDDLYDECAEIFANSIFYALSNNIEIGRGVLIEGADNIVEGFSDKCGKTAICFTEAYPLPDEFALADNRCHIYMGFFVSKKEAEYIKDHGSEKFEDILEEKEADVIDLNRSSVI</sequence>
<dbReference type="Pfam" id="PF05076">
    <property type="entry name" value="SUFU"/>
    <property type="match status" value="1"/>
</dbReference>
<reference evidence="2 3" key="1">
    <citation type="submission" date="2016-10" db="EMBL/GenBank/DDBJ databases">
        <authorList>
            <person name="de Groot N.N."/>
        </authorList>
    </citation>
    <scope>NUCLEOTIDE SEQUENCE [LARGE SCALE GENOMIC DNA]</scope>
    <source>
        <strain evidence="2 3">YAD2003</strain>
    </source>
</reference>
<dbReference type="Proteomes" id="UP000183190">
    <property type="component" value="Unassembled WGS sequence"/>
</dbReference>
<dbReference type="AlphaFoldDB" id="A0A1H6KSF0"/>
<dbReference type="InterPro" id="IPR020941">
    <property type="entry name" value="SUFU-like_domain"/>
</dbReference>
<evidence type="ECO:0000259" key="1">
    <source>
        <dbReference type="Pfam" id="PF05076"/>
    </source>
</evidence>
<dbReference type="EMBL" id="FNWV01000009">
    <property type="protein sequence ID" value="SEH74794.1"/>
    <property type="molecule type" value="Genomic_DNA"/>
</dbReference>
<accession>A0A1H6KSF0</accession>